<dbReference type="PROSITE" id="PS50004">
    <property type="entry name" value="C2"/>
    <property type="match status" value="1"/>
</dbReference>
<evidence type="ECO:0000313" key="3">
    <source>
        <dbReference type="Proteomes" id="UP000001542"/>
    </source>
</evidence>
<dbReference type="Proteomes" id="UP000001542">
    <property type="component" value="Unassembled WGS sequence"/>
</dbReference>
<evidence type="ECO:0000313" key="2">
    <source>
        <dbReference type="EMBL" id="EAX90095.1"/>
    </source>
</evidence>
<dbReference type="InterPro" id="IPR035892">
    <property type="entry name" value="C2_domain_sf"/>
</dbReference>
<dbReference type="SUPFAM" id="SSF49562">
    <property type="entry name" value="C2 domain (Calcium/lipid-binding domain, CaLB)"/>
    <property type="match status" value="1"/>
</dbReference>
<sequence>MSLKFTVISANNVPIADLKTSDPYVKLYVDGPIKVYLCKTSTIKSNLNPKWNETFLINTVRGARIYLDVYDESLGNDTQIAHTAFDPMIHPFGAEVNIPLIPDINKGGENCSIKVFASFKETNPPPNSTSTAFQNPHYITFEPDEPVVLRPPLIESRANALPYPIPFQLSAILYNKGDNSTTIVDADNRSENGVSHSGHHPVLSFKTFTQSIRIDPSLLIKKGVSQIFIAINTQDITTLQSLCKNGGFLTIWDSFEKGNNYKKGSPYRFDIKTRKKEVLLTPVQRIKVNFEPSAVFTVVANAVVSTAAIRYNPGFVFLPNSNADGFITPQSPHAAVRHVLQYEAGVAAALTQLPHSLPICAPTPLSTVFTQYFGITSGSEHSILRVKVTGNKDHQLYIAAFRTDLSIADCITDKKANLCENAIVNVLSPNVFLDRVPDDVSFICFCLCGDKPLAYNQSKEFLKVKIPTKEVPQPQCVLGLMGGTDIQNFPVPASKTRTSFMWFILFREPFGGWAFLSLRLPVEARNAAECVECMKRVIVKKLK</sequence>
<dbReference type="Pfam" id="PF00168">
    <property type="entry name" value="C2"/>
    <property type="match status" value="1"/>
</dbReference>
<gene>
    <name evidence="2" type="ORF">TVAG_396520</name>
</gene>
<feature type="domain" description="C2" evidence="1">
    <location>
        <begin position="1"/>
        <end position="100"/>
    </location>
</feature>
<reference evidence="2" key="1">
    <citation type="submission" date="2006-10" db="EMBL/GenBank/DDBJ databases">
        <authorList>
            <person name="Amadeo P."/>
            <person name="Zhao Q."/>
            <person name="Wortman J."/>
            <person name="Fraser-Liggett C."/>
            <person name="Carlton J."/>
        </authorList>
    </citation>
    <scope>NUCLEOTIDE SEQUENCE</scope>
    <source>
        <strain evidence="2">G3</strain>
    </source>
</reference>
<accession>A2FYD1</accession>
<dbReference type="Gene3D" id="2.60.40.150">
    <property type="entry name" value="C2 domain"/>
    <property type="match status" value="1"/>
</dbReference>
<dbReference type="GO" id="GO:0010628">
    <property type="term" value="P:positive regulation of gene expression"/>
    <property type="evidence" value="ECO:0000318"/>
    <property type="project" value="GO_Central"/>
</dbReference>
<keyword evidence="3" id="KW-1185">Reference proteome</keyword>
<reference evidence="2" key="2">
    <citation type="journal article" date="2007" name="Science">
        <title>Draft genome sequence of the sexually transmitted pathogen Trichomonas vaginalis.</title>
        <authorList>
            <person name="Carlton J.M."/>
            <person name="Hirt R.P."/>
            <person name="Silva J.C."/>
            <person name="Delcher A.L."/>
            <person name="Schatz M."/>
            <person name="Zhao Q."/>
            <person name="Wortman J.R."/>
            <person name="Bidwell S.L."/>
            <person name="Alsmark U.C.M."/>
            <person name="Besteiro S."/>
            <person name="Sicheritz-Ponten T."/>
            <person name="Noel C.J."/>
            <person name="Dacks J.B."/>
            <person name="Foster P.G."/>
            <person name="Simillion C."/>
            <person name="Van de Peer Y."/>
            <person name="Miranda-Saavedra D."/>
            <person name="Barton G.J."/>
            <person name="Westrop G.D."/>
            <person name="Mueller S."/>
            <person name="Dessi D."/>
            <person name="Fiori P.L."/>
            <person name="Ren Q."/>
            <person name="Paulsen I."/>
            <person name="Zhang H."/>
            <person name="Bastida-Corcuera F.D."/>
            <person name="Simoes-Barbosa A."/>
            <person name="Brown M.T."/>
            <person name="Hayes R.D."/>
            <person name="Mukherjee M."/>
            <person name="Okumura C.Y."/>
            <person name="Schneider R."/>
            <person name="Smith A.J."/>
            <person name="Vanacova S."/>
            <person name="Villalvazo M."/>
            <person name="Haas B.J."/>
            <person name="Pertea M."/>
            <person name="Feldblyum T.V."/>
            <person name="Utterback T.R."/>
            <person name="Shu C.L."/>
            <person name="Osoegawa K."/>
            <person name="de Jong P.J."/>
            <person name="Hrdy I."/>
            <person name="Horvathova L."/>
            <person name="Zubacova Z."/>
            <person name="Dolezal P."/>
            <person name="Malik S.B."/>
            <person name="Logsdon J.M. Jr."/>
            <person name="Henze K."/>
            <person name="Gupta A."/>
            <person name="Wang C.C."/>
            <person name="Dunne R.L."/>
            <person name="Upcroft J.A."/>
            <person name="Upcroft P."/>
            <person name="White O."/>
            <person name="Salzberg S.L."/>
            <person name="Tang P."/>
            <person name="Chiu C.-H."/>
            <person name="Lee Y.-S."/>
            <person name="Embley T.M."/>
            <person name="Coombs G.H."/>
            <person name="Mottram J.C."/>
            <person name="Tachezy J."/>
            <person name="Fraser-Liggett C.M."/>
            <person name="Johnson P.J."/>
        </authorList>
    </citation>
    <scope>NUCLEOTIDE SEQUENCE [LARGE SCALE GENOMIC DNA]</scope>
    <source>
        <strain evidence="2">G3</strain>
    </source>
</reference>
<dbReference type="OrthoDB" id="270970at2759"/>
<dbReference type="InterPro" id="IPR000008">
    <property type="entry name" value="C2_dom"/>
</dbReference>
<dbReference type="STRING" id="5722.A2FYD1"/>
<dbReference type="EMBL" id="DS114139">
    <property type="protein sequence ID" value="EAX90095.1"/>
    <property type="molecule type" value="Genomic_DNA"/>
</dbReference>
<dbReference type="PANTHER" id="PTHR47800">
    <property type="entry name" value="C2 DOMAIN-CONTAINING PROTEIN"/>
    <property type="match status" value="1"/>
</dbReference>
<protein>
    <submittedName>
        <fullName evidence="2">C2 domain containing protein</fullName>
    </submittedName>
</protein>
<dbReference type="VEuPathDB" id="TrichDB:TVAG_396520"/>
<dbReference type="AlphaFoldDB" id="A2FYD1"/>
<evidence type="ECO:0000259" key="1">
    <source>
        <dbReference type="PROSITE" id="PS50004"/>
    </source>
</evidence>
<proteinExistence type="predicted"/>
<organism evidence="2 3">
    <name type="scientific">Trichomonas vaginalis (strain ATCC PRA-98 / G3)</name>
    <dbReference type="NCBI Taxonomy" id="412133"/>
    <lineage>
        <taxon>Eukaryota</taxon>
        <taxon>Metamonada</taxon>
        <taxon>Parabasalia</taxon>
        <taxon>Trichomonadida</taxon>
        <taxon>Trichomonadidae</taxon>
        <taxon>Trichomonas</taxon>
    </lineage>
</organism>
<dbReference type="InParanoid" id="A2FYD1"/>
<dbReference type="SMART" id="SM00239">
    <property type="entry name" value="C2"/>
    <property type="match status" value="1"/>
</dbReference>
<name>A2FYD1_TRIV3</name>
<dbReference type="PANTHER" id="PTHR47800:SF5">
    <property type="entry name" value="FER-1-LIKE PROTEIN 6"/>
    <property type="match status" value="1"/>
</dbReference>
<dbReference type="SMR" id="A2FYD1"/>